<organism evidence="1">
    <name type="scientific">hydrothermal vent metagenome</name>
    <dbReference type="NCBI Taxonomy" id="652676"/>
    <lineage>
        <taxon>unclassified sequences</taxon>
        <taxon>metagenomes</taxon>
        <taxon>ecological metagenomes</taxon>
    </lineage>
</organism>
<accession>A0A3B1CEV5</accession>
<evidence type="ECO:0000313" key="1">
    <source>
        <dbReference type="EMBL" id="VAX25101.1"/>
    </source>
</evidence>
<protein>
    <submittedName>
        <fullName evidence="1">Uncharacterized protein</fullName>
    </submittedName>
</protein>
<dbReference type="AlphaFoldDB" id="A0A3B1CEV5"/>
<feature type="non-terminal residue" evidence="1">
    <location>
        <position position="1"/>
    </location>
</feature>
<name>A0A3B1CEV5_9ZZZZ</name>
<proteinExistence type="predicted"/>
<reference evidence="1" key="1">
    <citation type="submission" date="2018-06" db="EMBL/GenBank/DDBJ databases">
        <authorList>
            <person name="Zhirakovskaya E."/>
        </authorList>
    </citation>
    <scope>NUCLEOTIDE SEQUENCE</scope>
</reference>
<gene>
    <name evidence="1" type="ORF">MNBD_NITROSPINAE02-867</name>
</gene>
<dbReference type="EMBL" id="UOGE01000100">
    <property type="protein sequence ID" value="VAX25101.1"/>
    <property type="molecule type" value="Genomic_DNA"/>
</dbReference>
<sequence>PGPTGQYVAQARVFAKEDAIFQKPEKWYERGARDIPHDGEFIHEGDPALTVTVKDTSYNKALEKLRGQAANLYSDLLSATASSL</sequence>